<comment type="caution">
    <text evidence="3">The sequence shown here is derived from an EMBL/GenBank/DDBJ whole genome shotgun (WGS) entry which is preliminary data.</text>
</comment>
<dbReference type="EMBL" id="JBHUEH010000016">
    <property type="protein sequence ID" value="MFD1886730.1"/>
    <property type="molecule type" value="Genomic_DNA"/>
</dbReference>
<name>A0ABW4RL17_9BACL</name>
<reference evidence="4" key="1">
    <citation type="journal article" date="2019" name="Int. J. Syst. Evol. Microbiol.">
        <title>The Global Catalogue of Microorganisms (GCM) 10K type strain sequencing project: providing services to taxonomists for standard genome sequencing and annotation.</title>
        <authorList>
            <consortium name="The Broad Institute Genomics Platform"/>
            <consortium name="The Broad Institute Genome Sequencing Center for Infectious Disease"/>
            <person name="Wu L."/>
            <person name="Ma J."/>
        </authorList>
    </citation>
    <scope>NUCLEOTIDE SEQUENCE [LARGE SCALE GENOMIC DNA]</scope>
    <source>
        <strain evidence="4">CCUG 54950</strain>
    </source>
</reference>
<evidence type="ECO:0000256" key="1">
    <source>
        <dbReference type="SAM" id="Coils"/>
    </source>
</evidence>
<keyword evidence="1" id="KW-0175">Coiled coil</keyword>
<evidence type="ECO:0000313" key="4">
    <source>
        <dbReference type="Proteomes" id="UP001597233"/>
    </source>
</evidence>
<dbReference type="RefSeq" id="WP_347326146.1">
    <property type="nucleotide sequence ID" value="NZ_JBCGUH010000009.1"/>
</dbReference>
<keyword evidence="2" id="KW-0812">Transmembrane</keyword>
<protein>
    <submittedName>
        <fullName evidence="3">Uncharacterized protein</fullName>
    </submittedName>
</protein>
<feature type="transmembrane region" description="Helical" evidence="2">
    <location>
        <begin position="20"/>
        <end position="47"/>
    </location>
</feature>
<keyword evidence="2" id="KW-0472">Membrane</keyword>
<gene>
    <name evidence="3" type="ORF">ACFSC9_14465</name>
</gene>
<keyword evidence="4" id="KW-1185">Reference proteome</keyword>
<feature type="coiled-coil region" evidence="1">
    <location>
        <begin position="64"/>
        <end position="91"/>
    </location>
</feature>
<accession>A0ABW4RL17</accession>
<evidence type="ECO:0000256" key="2">
    <source>
        <dbReference type="SAM" id="Phobius"/>
    </source>
</evidence>
<evidence type="ECO:0000313" key="3">
    <source>
        <dbReference type="EMBL" id="MFD1886730.1"/>
    </source>
</evidence>
<sequence>MWLKSVLWYLLYYLKYLAAGAFISAIIAFFFPTAALVLMGIILIGGLPASYKDLKEKRVPLMKAKKVNNQYSKLKNEFEGFEEALRLTKRNF</sequence>
<dbReference type="Proteomes" id="UP001597233">
    <property type="component" value="Unassembled WGS sequence"/>
</dbReference>
<keyword evidence="2" id="KW-1133">Transmembrane helix</keyword>
<proteinExistence type="predicted"/>
<organism evidence="3 4">
    <name type="scientific">Paenibacillus wenxiniae</name>
    <dbReference type="NCBI Taxonomy" id="1636843"/>
    <lineage>
        <taxon>Bacteria</taxon>
        <taxon>Bacillati</taxon>
        <taxon>Bacillota</taxon>
        <taxon>Bacilli</taxon>
        <taxon>Bacillales</taxon>
        <taxon>Paenibacillaceae</taxon>
        <taxon>Paenibacillus</taxon>
    </lineage>
</organism>